<keyword evidence="1" id="KW-0812">Transmembrane</keyword>
<protein>
    <submittedName>
        <fullName evidence="2">SC4AB</fullName>
    </submittedName>
</protein>
<proteinExistence type="predicted"/>
<gene>
    <name evidence="2" type="primary">SC4AB</name>
</gene>
<accession>A0A0S7ENU9</accession>
<feature type="non-terminal residue" evidence="2">
    <location>
        <position position="1"/>
    </location>
</feature>
<dbReference type="EMBL" id="GBYX01474716">
    <property type="protein sequence ID" value="JAO06950.1"/>
    <property type="molecule type" value="Transcribed_RNA"/>
</dbReference>
<evidence type="ECO:0000313" key="2">
    <source>
        <dbReference type="EMBL" id="JAO06950.1"/>
    </source>
</evidence>
<evidence type="ECO:0000256" key="1">
    <source>
        <dbReference type="SAM" id="Phobius"/>
    </source>
</evidence>
<keyword evidence="1" id="KW-1133">Transmembrane helix</keyword>
<sequence>SLRPKKMAERLVQSLKWLAVAMVLMLFVLSVLALVGMQFFMGVLKHKCVVSSPSGSLETPTTEQPELLVTDNKTLYFNDNITYEDYTNKVGMMTSEILIFLGL</sequence>
<feature type="transmembrane region" description="Helical" evidence="1">
    <location>
        <begin position="20"/>
        <end position="44"/>
    </location>
</feature>
<organism evidence="2">
    <name type="scientific">Poeciliopsis prolifica</name>
    <name type="common">blackstripe livebearer</name>
    <dbReference type="NCBI Taxonomy" id="188132"/>
    <lineage>
        <taxon>Eukaryota</taxon>
        <taxon>Metazoa</taxon>
        <taxon>Chordata</taxon>
        <taxon>Craniata</taxon>
        <taxon>Vertebrata</taxon>
        <taxon>Euteleostomi</taxon>
        <taxon>Actinopterygii</taxon>
        <taxon>Neopterygii</taxon>
        <taxon>Teleostei</taxon>
        <taxon>Neoteleostei</taxon>
        <taxon>Acanthomorphata</taxon>
        <taxon>Ovalentaria</taxon>
        <taxon>Atherinomorphae</taxon>
        <taxon>Cyprinodontiformes</taxon>
        <taxon>Poeciliidae</taxon>
        <taxon>Poeciliinae</taxon>
        <taxon>Poeciliopsis</taxon>
    </lineage>
</organism>
<dbReference type="AlphaFoldDB" id="A0A0S7ENU9"/>
<reference evidence="2" key="1">
    <citation type="submission" date="2014-12" db="EMBL/GenBank/DDBJ databases">
        <title>Parallel Evolution in Life History Adaptation Evident in the Tissue-Specific Poeciliopsis prolifica transcriptome.</title>
        <authorList>
            <person name="Jue N.K."/>
            <person name="Foley R.J."/>
            <person name="Obergfell C."/>
            <person name="Reznick D.N."/>
            <person name="O'Neill R.J."/>
            <person name="O'Neill M.J."/>
        </authorList>
    </citation>
    <scope>NUCLEOTIDE SEQUENCE</scope>
</reference>
<name>A0A0S7ENU9_9TELE</name>
<keyword evidence="1" id="KW-0472">Membrane</keyword>